<dbReference type="InterPro" id="IPR012902">
    <property type="entry name" value="N_methyl_site"/>
</dbReference>
<dbReference type="EMBL" id="PYEP01000002">
    <property type="protein sequence ID" value="PSN08689.1"/>
    <property type="molecule type" value="Genomic_DNA"/>
</dbReference>
<dbReference type="Pfam" id="PF07963">
    <property type="entry name" value="N_methyl"/>
    <property type="match status" value="1"/>
</dbReference>
<keyword evidence="3" id="KW-0812">Transmembrane</keyword>
<comment type="subcellular location">
    <subcellularLocation>
        <location evidence="1">Membrane</location>
        <topology evidence="1">Single-pass membrane protein</topology>
    </subcellularLocation>
</comment>
<dbReference type="GO" id="GO:0015628">
    <property type="term" value="P:protein secretion by the type II secretion system"/>
    <property type="evidence" value="ECO:0007669"/>
    <property type="project" value="TreeGrafter"/>
</dbReference>
<dbReference type="NCBIfam" id="TIGR02532">
    <property type="entry name" value="IV_pilin_GFxxxE"/>
    <property type="match status" value="1"/>
</dbReference>
<evidence type="ECO:0000313" key="7">
    <source>
        <dbReference type="Proteomes" id="UP000240212"/>
    </source>
</evidence>
<dbReference type="RefSeq" id="WP_106876434.1">
    <property type="nucleotide sequence ID" value="NZ_JAXCWX010000001.1"/>
</dbReference>
<evidence type="ECO:0000313" key="6">
    <source>
        <dbReference type="EMBL" id="PSN08689.1"/>
    </source>
</evidence>
<evidence type="ECO:0000256" key="3">
    <source>
        <dbReference type="ARBA" id="ARBA00022692"/>
    </source>
</evidence>
<keyword evidence="7" id="KW-1185">Reference proteome</keyword>
<comment type="caution">
    <text evidence="6">The sequence shown here is derived from an EMBL/GenBank/DDBJ whole genome shotgun (WGS) entry which is preliminary data.</text>
</comment>
<dbReference type="PANTHER" id="PTHR39583:SF3">
    <property type="entry name" value="PREPILIN PEPTIDASE-DEPENDENT PROTEIN B"/>
    <property type="match status" value="1"/>
</dbReference>
<sequence length="186" mass="20261">MSLTHGFSLPEVLISVAIGSTLMLSTVKLLPALQLAVLRQTQDVAVQEDLWQLALLVGKHLQRAGYCAGNCRGDGLVLSREGQCVISRWDANNNGSWDTSSAEPEQTGFRLREGALEISRGTASCNGNGWEKISEPALFTVTRFEVSQRLVKGYAPRFVIALEGVSARFGETPRTVMHQVTGYNLP</sequence>
<gene>
    <name evidence="6" type="ORF">C7G83_04845</name>
</gene>
<keyword evidence="5" id="KW-0472">Membrane</keyword>
<dbReference type="AlphaFoldDB" id="A0A2P8VMA2"/>
<dbReference type="Proteomes" id="UP000240212">
    <property type="component" value="Unassembled WGS sequence"/>
</dbReference>
<keyword evidence="2" id="KW-0488">Methylation</keyword>
<dbReference type="InterPro" id="IPR051621">
    <property type="entry name" value="T2SS_protein_J"/>
</dbReference>
<keyword evidence="4" id="KW-1133">Transmembrane helix</keyword>
<accession>A0A2P8VMA2</accession>
<evidence type="ECO:0000256" key="2">
    <source>
        <dbReference type="ARBA" id="ARBA00022481"/>
    </source>
</evidence>
<evidence type="ECO:0000256" key="5">
    <source>
        <dbReference type="ARBA" id="ARBA00023136"/>
    </source>
</evidence>
<dbReference type="GO" id="GO:0016020">
    <property type="term" value="C:membrane"/>
    <property type="evidence" value="ECO:0007669"/>
    <property type="project" value="UniProtKB-SubCell"/>
</dbReference>
<dbReference type="InterPro" id="IPR016419">
    <property type="entry name" value="Prepilin_Pept-dep_B_prd"/>
</dbReference>
<dbReference type="OrthoDB" id="7059546at2"/>
<evidence type="ECO:0000256" key="4">
    <source>
        <dbReference type="ARBA" id="ARBA00022989"/>
    </source>
</evidence>
<protein>
    <submittedName>
        <fullName evidence="6">Prepilin peptidase-dependent protein</fullName>
    </submittedName>
</protein>
<dbReference type="PIRSF" id="PIRSF004525">
    <property type="entry name" value="Pilin_peptidase-dep_B_prd"/>
    <property type="match status" value="1"/>
</dbReference>
<reference evidence="6 7" key="1">
    <citation type="submission" date="2018-03" db="EMBL/GenBank/DDBJ databases">
        <title>Draft genome sequence of the first documented clinical Siccibacter turicensis isolate in Austria.</title>
        <authorList>
            <person name="Lepuschitz S."/>
            <person name="Pekard-Amenitsch S."/>
            <person name="Haunold R."/>
            <person name="Schill S."/>
            <person name="Mach R."/>
            <person name="Allerberger F."/>
            <person name="Ruppitsch W."/>
            <person name="Forsythe S.J."/>
        </authorList>
    </citation>
    <scope>NUCLEOTIDE SEQUENCE [LARGE SCALE GENOMIC DNA]</scope>
    <source>
        <strain evidence="6 7">6100069499-17</strain>
    </source>
</reference>
<organism evidence="6 7">
    <name type="scientific">Siccibacter turicensis</name>
    <dbReference type="NCBI Taxonomy" id="357233"/>
    <lineage>
        <taxon>Bacteria</taxon>
        <taxon>Pseudomonadati</taxon>
        <taxon>Pseudomonadota</taxon>
        <taxon>Gammaproteobacteria</taxon>
        <taxon>Enterobacterales</taxon>
        <taxon>Enterobacteriaceae</taxon>
        <taxon>Siccibacter</taxon>
    </lineage>
</organism>
<evidence type="ECO:0000256" key="1">
    <source>
        <dbReference type="ARBA" id="ARBA00004167"/>
    </source>
</evidence>
<dbReference type="PANTHER" id="PTHR39583">
    <property type="entry name" value="TYPE II SECRETION SYSTEM PROTEIN J-RELATED"/>
    <property type="match status" value="1"/>
</dbReference>
<dbReference type="NCBIfam" id="NF007848">
    <property type="entry name" value="PRK10557.1"/>
    <property type="match status" value="1"/>
</dbReference>
<dbReference type="STRING" id="1388748.GCA_000463155_02988"/>
<name>A0A2P8VMA2_9ENTR</name>
<proteinExistence type="predicted"/>
<dbReference type="PROSITE" id="PS00409">
    <property type="entry name" value="PROKAR_NTER_METHYL"/>
    <property type="match status" value="1"/>
</dbReference>